<organism evidence="2 3">
    <name type="scientific">Caldimonas mangrovi</name>
    <dbReference type="NCBI Taxonomy" id="2944811"/>
    <lineage>
        <taxon>Bacteria</taxon>
        <taxon>Pseudomonadati</taxon>
        <taxon>Pseudomonadota</taxon>
        <taxon>Betaproteobacteria</taxon>
        <taxon>Burkholderiales</taxon>
        <taxon>Sphaerotilaceae</taxon>
        <taxon>Caldimonas</taxon>
    </lineage>
</organism>
<accession>A0ABT0YVV4</accession>
<dbReference type="Gene3D" id="1.10.3210.10">
    <property type="entry name" value="Hypothetical protein af1432"/>
    <property type="match status" value="1"/>
</dbReference>
<proteinExistence type="predicted"/>
<dbReference type="RefSeq" id="WP_251781422.1">
    <property type="nucleotide sequence ID" value="NZ_JAMKFE010000025.1"/>
</dbReference>
<evidence type="ECO:0000313" key="2">
    <source>
        <dbReference type="EMBL" id="MCM5682880.1"/>
    </source>
</evidence>
<dbReference type="Proteomes" id="UP001165541">
    <property type="component" value="Unassembled WGS sequence"/>
</dbReference>
<reference evidence="2" key="1">
    <citation type="submission" date="2022-05" db="EMBL/GenBank/DDBJ databases">
        <title>Schlegelella sp. nov., isolated from mangrove soil.</title>
        <authorList>
            <person name="Liu Y."/>
            <person name="Ge X."/>
            <person name="Liu W."/>
        </authorList>
    </citation>
    <scope>NUCLEOTIDE SEQUENCE</scope>
    <source>
        <strain evidence="2">S2-27</strain>
    </source>
</reference>
<dbReference type="PANTHER" id="PTHR40202:SF1">
    <property type="entry name" value="HD DOMAIN-CONTAINING PROTEIN"/>
    <property type="match status" value="1"/>
</dbReference>
<feature type="domain" description="HD" evidence="1">
    <location>
        <begin position="38"/>
        <end position="74"/>
    </location>
</feature>
<comment type="caution">
    <text evidence="2">The sequence shown here is derived from an EMBL/GenBank/DDBJ whole genome shotgun (WGS) entry which is preliminary data.</text>
</comment>
<keyword evidence="3" id="KW-1185">Reference proteome</keyword>
<dbReference type="Pfam" id="PF01966">
    <property type="entry name" value="HD"/>
    <property type="match status" value="1"/>
</dbReference>
<dbReference type="InterPro" id="IPR052567">
    <property type="entry name" value="OP_Dioxygenase"/>
</dbReference>
<name>A0ABT0YVV4_9BURK</name>
<protein>
    <submittedName>
        <fullName evidence="2">Phosphohydrolase</fullName>
    </submittedName>
</protein>
<dbReference type="InterPro" id="IPR006674">
    <property type="entry name" value="HD_domain"/>
</dbReference>
<evidence type="ECO:0000259" key="1">
    <source>
        <dbReference type="Pfam" id="PF01966"/>
    </source>
</evidence>
<gene>
    <name evidence="2" type="ORF">M8A51_25425</name>
</gene>
<dbReference type="EMBL" id="JAMKFE010000025">
    <property type="protein sequence ID" value="MCM5682880.1"/>
    <property type="molecule type" value="Genomic_DNA"/>
</dbReference>
<evidence type="ECO:0000313" key="3">
    <source>
        <dbReference type="Proteomes" id="UP001165541"/>
    </source>
</evidence>
<sequence length="205" mass="22148">MDCFFDEDDRLLQSIEALYTARGQRLYSGRHAERVTALEHALQCAQLAEWADADEPLVAAAFLHDLGHLLIDEPVPGDQDDRHEECALDLLCADFGAAVTGPIRLHVAAKRYLCAREPGYQSGLSAASAHTLSLQGGPMTPVEAAAFEALPHAMEAVQLRRWDDLAKVPGKPTPPLAYYLGVLQGVMQASRRPAARVGGKPISAV</sequence>
<dbReference type="PANTHER" id="PTHR40202">
    <property type="match status" value="1"/>
</dbReference>